<dbReference type="InterPro" id="IPR005945">
    <property type="entry name" value="Pro_imino_pep"/>
</dbReference>
<evidence type="ECO:0000259" key="3">
    <source>
        <dbReference type="Pfam" id="PF00561"/>
    </source>
</evidence>
<dbReference type="Gene3D" id="3.40.50.1820">
    <property type="entry name" value="alpha/beta hydrolase"/>
    <property type="match status" value="1"/>
</dbReference>
<feature type="domain" description="AB hydrolase-1" evidence="3">
    <location>
        <begin position="41"/>
        <end position="303"/>
    </location>
</feature>
<evidence type="ECO:0000256" key="2">
    <source>
        <dbReference type="ARBA" id="ARBA00022801"/>
    </source>
</evidence>
<accession>A0AAD6V154</accession>
<comment type="similarity">
    <text evidence="1">Belongs to the peptidase S33 family.</text>
</comment>
<dbReference type="PIRSF" id="PIRSF005539">
    <property type="entry name" value="Pept_S33_TRI_F1"/>
    <property type="match status" value="1"/>
</dbReference>
<keyword evidence="5" id="KW-1185">Reference proteome</keyword>
<evidence type="ECO:0000256" key="1">
    <source>
        <dbReference type="ARBA" id="ARBA00010088"/>
    </source>
</evidence>
<dbReference type="EMBL" id="JARJCW010000065">
    <property type="protein sequence ID" value="KAJ7200009.1"/>
    <property type="molecule type" value="Genomic_DNA"/>
</dbReference>
<dbReference type="PANTHER" id="PTHR43194">
    <property type="entry name" value="HYDROLASE ALPHA/BETA FOLD FAMILY"/>
    <property type="match status" value="1"/>
</dbReference>
<dbReference type="InterPro" id="IPR000073">
    <property type="entry name" value="AB_hydrolase_1"/>
</dbReference>
<dbReference type="Pfam" id="PF00561">
    <property type="entry name" value="Abhydrolase_1"/>
    <property type="match status" value="1"/>
</dbReference>
<organism evidence="4 5">
    <name type="scientific">Mycena pura</name>
    <dbReference type="NCBI Taxonomy" id="153505"/>
    <lineage>
        <taxon>Eukaryota</taxon>
        <taxon>Fungi</taxon>
        <taxon>Dikarya</taxon>
        <taxon>Basidiomycota</taxon>
        <taxon>Agaricomycotina</taxon>
        <taxon>Agaricomycetes</taxon>
        <taxon>Agaricomycetidae</taxon>
        <taxon>Agaricales</taxon>
        <taxon>Marasmiineae</taxon>
        <taxon>Mycenaceae</taxon>
        <taxon>Mycena</taxon>
    </lineage>
</organism>
<dbReference type="NCBIfam" id="TIGR01250">
    <property type="entry name" value="pro_imino_pep_2"/>
    <property type="match status" value="1"/>
</dbReference>
<proteinExistence type="inferred from homology"/>
<dbReference type="PANTHER" id="PTHR43194:SF2">
    <property type="entry name" value="PEROXISOMAL MEMBRANE PROTEIN LPX1"/>
    <property type="match status" value="1"/>
</dbReference>
<protein>
    <submittedName>
        <fullName evidence="4">Proline-specific peptidase</fullName>
    </submittedName>
</protein>
<name>A0AAD6V154_9AGAR</name>
<dbReference type="Proteomes" id="UP001219525">
    <property type="component" value="Unassembled WGS sequence"/>
</dbReference>
<dbReference type="SUPFAM" id="SSF53474">
    <property type="entry name" value="alpha/beta-Hydrolases"/>
    <property type="match status" value="1"/>
</dbReference>
<reference evidence="4" key="1">
    <citation type="submission" date="2023-03" db="EMBL/GenBank/DDBJ databases">
        <title>Massive genome expansion in bonnet fungi (Mycena s.s.) driven by repeated elements and novel gene families across ecological guilds.</title>
        <authorList>
            <consortium name="Lawrence Berkeley National Laboratory"/>
            <person name="Harder C.B."/>
            <person name="Miyauchi S."/>
            <person name="Viragh M."/>
            <person name="Kuo A."/>
            <person name="Thoen E."/>
            <person name="Andreopoulos B."/>
            <person name="Lu D."/>
            <person name="Skrede I."/>
            <person name="Drula E."/>
            <person name="Henrissat B."/>
            <person name="Morin E."/>
            <person name="Kohler A."/>
            <person name="Barry K."/>
            <person name="LaButti K."/>
            <person name="Morin E."/>
            <person name="Salamov A."/>
            <person name="Lipzen A."/>
            <person name="Mereny Z."/>
            <person name="Hegedus B."/>
            <person name="Baldrian P."/>
            <person name="Stursova M."/>
            <person name="Weitz H."/>
            <person name="Taylor A."/>
            <person name="Grigoriev I.V."/>
            <person name="Nagy L.G."/>
            <person name="Martin F."/>
            <person name="Kauserud H."/>
        </authorList>
    </citation>
    <scope>NUCLEOTIDE SEQUENCE</scope>
    <source>
        <strain evidence="4">9144</strain>
    </source>
</reference>
<sequence>MSAPPLNLKVIEGEVEFHVTAANKPCKTWYKAIGDLGARRPLIVLHGGPGATSDVMLSLADLAEKHGIPVIFYDQLGNGNSTHLPEKMGDISFWTEQLFLDELDNLLGQLGVQDDYDVLGHSWGGMLGARHATRQPKGLKHLVISSSPADMGLWVQIQNALRTELPQDVQDTLDKHEKDGTTASDDYQAAMRVFYSRFLCRMDPWPKELDESLAWIDKDSTVYFTMRALVKSSTNGPSEFYITGPLKDWSIIDEAHKIAVSTLLLNGRYDEARDPAVEPFFREVPHIKWFTFAESSHLSHFEERERFMEIVAGFLLG</sequence>
<dbReference type="InterPro" id="IPR029058">
    <property type="entry name" value="AB_hydrolase_fold"/>
</dbReference>
<dbReference type="AlphaFoldDB" id="A0AAD6V154"/>
<dbReference type="InterPro" id="IPR002410">
    <property type="entry name" value="Peptidase_S33"/>
</dbReference>
<evidence type="ECO:0000313" key="4">
    <source>
        <dbReference type="EMBL" id="KAJ7200009.1"/>
    </source>
</evidence>
<dbReference type="GO" id="GO:0008233">
    <property type="term" value="F:peptidase activity"/>
    <property type="evidence" value="ECO:0007669"/>
    <property type="project" value="InterPro"/>
</dbReference>
<dbReference type="PRINTS" id="PR00793">
    <property type="entry name" value="PROAMNOPTASE"/>
</dbReference>
<evidence type="ECO:0000313" key="5">
    <source>
        <dbReference type="Proteomes" id="UP001219525"/>
    </source>
</evidence>
<gene>
    <name evidence="4" type="ORF">GGX14DRAFT_372604</name>
</gene>
<comment type="caution">
    <text evidence="4">The sequence shown here is derived from an EMBL/GenBank/DDBJ whole genome shotgun (WGS) entry which is preliminary data.</text>
</comment>
<dbReference type="GO" id="GO:0006508">
    <property type="term" value="P:proteolysis"/>
    <property type="evidence" value="ECO:0007669"/>
    <property type="project" value="InterPro"/>
</dbReference>
<keyword evidence="2" id="KW-0378">Hydrolase</keyword>
<dbReference type="InterPro" id="IPR050228">
    <property type="entry name" value="Carboxylesterase_BioH"/>
</dbReference>